<feature type="region of interest" description="Disordered" evidence="1">
    <location>
        <begin position="1"/>
        <end position="30"/>
    </location>
</feature>
<dbReference type="EMBL" id="AWXZ01000040">
    <property type="protein sequence ID" value="ESR22596.1"/>
    <property type="molecule type" value="Genomic_DNA"/>
</dbReference>
<evidence type="ECO:0000256" key="1">
    <source>
        <dbReference type="SAM" id="MobiDB-lite"/>
    </source>
</evidence>
<accession>V4R8T8</accession>
<organism evidence="2 3">
    <name type="scientific">Lutibaculum baratangense AMV1</name>
    <dbReference type="NCBI Taxonomy" id="631454"/>
    <lineage>
        <taxon>Bacteria</taxon>
        <taxon>Pseudomonadati</taxon>
        <taxon>Pseudomonadota</taxon>
        <taxon>Alphaproteobacteria</taxon>
        <taxon>Hyphomicrobiales</taxon>
        <taxon>Tepidamorphaceae</taxon>
        <taxon>Lutibaculum</taxon>
    </lineage>
</organism>
<reference evidence="2 3" key="1">
    <citation type="journal article" date="2014" name="Genome Announc.">
        <title>Draft Genome Sequence of Lutibaculum baratangense Strain AMV1T, Isolated from a Mud Volcano in Andamans, India.</title>
        <authorList>
            <person name="Singh A."/>
            <person name="Sreenivas A."/>
            <person name="Sathyanarayana Reddy G."/>
            <person name="Pinnaka A.K."/>
            <person name="Shivaji S."/>
        </authorList>
    </citation>
    <scope>NUCLEOTIDE SEQUENCE [LARGE SCALE GENOMIC DNA]</scope>
    <source>
        <strain evidence="2 3">AMV1</strain>
    </source>
</reference>
<comment type="caution">
    <text evidence="2">The sequence shown here is derived from an EMBL/GenBank/DDBJ whole genome shotgun (WGS) entry which is preliminary data.</text>
</comment>
<name>V4R8T8_9HYPH</name>
<evidence type="ECO:0000313" key="3">
    <source>
        <dbReference type="Proteomes" id="UP000017819"/>
    </source>
</evidence>
<gene>
    <name evidence="2" type="ORF">N177_3732</name>
</gene>
<sequence>MGPSDPARARSRKREQPDGAGEGLADRAETDASIIRMGDVPRELNTFVTTLGARRQYTMKPEAIECVVLSRRRQKGNRAHERITCAGPHRGWREYPCSHAVPHSSRLPPFARVDSCL</sequence>
<evidence type="ECO:0000313" key="2">
    <source>
        <dbReference type="EMBL" id="ESR22596.1"/>
    </source>
</evidence>
<proteinExistence type="predicted"/>
<dbReference type="AlphaFoldDB" id="V4R8T8"/>
<dbReference type="Proteomes" id="UP000017819">
    <property type="component" value="Unassembled WGS sequence"/>
</dbReference>
<dbReference type="STRING" id="631454.N177_3732"/>
<keyword evidence="3" id="KW-1185">Reference proteome</keyword>
<protein>
    <submittedName>
        <fullName evidence="2">Uncharacterized protein</fullName>
    </submittedName>
</protein>